<protein>
    <submittedName>
        <fullName evidence="2">Uncharacterized protein</fullName>
    </submittedName>
</protein>
<accession>A0A915AA90</accession>
<reference evidence="2" key="1">
    <citation type="submission" date="2022-11" db="UniProtKB">
        <authorList>
            <consortium name="WormBaseParasite"/>
        </authorList>
    </citation>
    <scope>IDENTIFICATION</scope>
</reference>
<sequence>MQSSVGHHFHILSLGKRITEIVGELFHKCRNHPERLFVRGQDNATVSGQGSAKFIIAASNFADFHEHSDRLKWYPFATFISRCVLLDFGSICHF</sequence>
<proteinExistence type="predicted"/>
<dbReference type="Proteomes" id="UP000887569">
    <property type="component" value="Unplaced"/>
</dbReference>
<name>A0A915AA90_PARUN</name>
<evidence type="ECO:0000313" key="2">
    <source>
        <dbReference type="WBParaSite" id="PgR004_g020_t04"/>
    </source>
</evidence>
<evidence type="ECO:0000313" key="1">
    <source>
        <dbReference type="Proteomes" id="UP000887569"/>
    </source>
</evidence>
<keyword evidence="1" id="KW-1185">Reference proteome</keyword>
<dbReference type="AlphaFoldDB" id="A0A915AA90"/>
<organism evidence="1 2">
    <name type="scientific">Parascaris univalens</name>
    <name type="common">Nematode worm</name>
    <dbReference type="NCBI Taxonomy" id="6257"/>
    <lineage>
        <taxon>Eukaryota</taxon>
        <taxon>Metazoa</taxon>
        <taxon>Ecdysozoa</taxon>
        <taxon>Nematoda</taxon>
        <taxon>Chromadorea</taxon>
        <taxon>Rhabditida</taxon>
        <taxon>Spirurina</taxon>
        <taxon>Ascaridomorpha</taxon>
        <taxon>Ascaridoidea</taxon>
        <taxon>Ascarididae</taxon>
        <taxon>Parascaris</taxon>
    </lineage>
</organism>
<dbReference type="WBParaSite" id="PgR004_g020_t04">
    <property type="protein sequence ID" value="PgR004_g020_t04"/>
    <property type="gene ID" value="PgR004_g020"/>
</dbReference>